<evidence type="ECO:0008006" key="5">
    <source>
        <dbReference type="Google" id="ProtNLM"/>
    </source>
</evidence>
<dbReference type="Proteomes" id="UP000027138">
    <property type="component" value="Unassembled WGS sequence"/>
</dbReference>
<keyword evidence="4" id="KW-1185">Reference proteome</keyword>
<keyword evidence="2" id="KW-1133">Transmembrane helix</keyword>
<dbReference type="PANTHER" id="PTHR38937:SF2">
    <property type="entry name" value="MEMBRANE PROTEIN OF ER BODY-LIKE PROTEIN ISOFORM X1"/>
    <property type="match status" value="1"/>
</dbReference>
<feature type="region of interest" description="Disordered" evidence="1">
    <location>
        <begin position="388"/>
        <end position="408"/>
    </location>
</feature>
<reference evidence="3 4" key="1">
    <citation type="journal article" date="2014" name="PLoS ONE">
        <title>Global Analysis of Gene Expression Profiles in Physic Nut (Jatropha curcas L.) Seedlings Exposed to Salt Stress.</title>
        <authorList>
            <person name="Zhang L."/>
            <person name="Zhang C."/>
            <person name="Wu P."/>
            <person name="Chen Y."/>
            <person name="Li M."/>
            <person name="Jiang H."/>
            <person name="Wu G."/>
        </authorList>
    </citation>
    <scope>NUCLEOTIDE SEQUENCE [LARGE SCALE GENOMIC DNA]</scope>
    <source>
        <strain evidence="4">cv. GZQX0401</strain>
        <tissue evidence="3">Young leaves</tissue>
    </source>
</reference>
<feature type="transmembrane region" description="Helical" evidence="2">
    <location>
        <begin position="553"/>
        <end position="573"/>
    </location>
</feature>
<dbReference type="STRING" id="180498.A0A067JU84"/>
<evidence type="ECO:0000313" key="4">
    <source>
        <dbReference type="Proteomes" id="UP000027138"/>
    </source>
</evidence>
<feature type="compositionally biased region" description="Polar residues" evidence="1">
    <location>
        <begin position="330"/>
        <end position="342"/>
    </location>
</feature>
<dbReference type="AlphaFoldDB" id="A0A067JU84"/>
<gene>
    <name evidence="3" type="ORF">JCGZ_17516</name>
</gene>
<feature type="region of interest" description="Disordered" evidence="1">
    <location>
        <begin position="157"/>
        <end position="177"/>
    </location>
</feature>
<evidence type="ECO:0000256" key="2">
    <source>
        <dbReference type="SAM" id="Phobius"/>
    </source>
</evidence>
<feature type="region of interest" description="Disordered" evidence="1">
    <location>
        <begin position="49"/>
        <end position="88"/>
    </location>
</feature>
<dbReference type="PANTHER" id="PTHR38937">
    <property type="entry name" value="MEMBRANE PROTEIN OF ER BODY-LIKE PROTEIN"/>
    <property type="match status" value="1"/>
</dbReference>
<accession>A0A067JU84</accession>
<dbReference type="OrthoDB" id="1924921at2759"/>
<feature type="transmembrane region" description="Helical" evidence="2">
    <location>
        <begin position="463"/>
        <end position="482"/>
    </location>
</feature>
<keyword evidence="2" id="KW-0812">Transmembrane</keyword>
<evidence type="ECO:0000313" key="3">
    <source>
        <dbReference type="EMBL" id="KDP26358.1"/>
    </source>
</evidence>
<feature type="region of interest" description="Disordered" evidence="1">
    <location>
        <begin position="190"/>
        <end position="346"/>
    </location>
</feature>
<proteinExistence type="predicted"/>
<dbReference type="EMBL" id="KK914893">
    <property type="protein sequence ID" value="KDP26358.1"/>
    <property type="molecule type" value="Genomic_DNA"/>
</dbReference>
<dbReference type="InterPro" id="IPR052843">
    <property type="entry name" value="ER_body_metal_sequester"/>
</dbReference>
<name>A0A067JU84_JATCU</name>
<feature type="transmembrane region" description="Helical" evidence="2">
    <location>
        <begin position="517"/>
        <end position="541"/>
    </location>
</feature>
<organism evidence="3 4">
    <name type="scientific">Jatropha curcas</name>
    <name type="common">Barbados nut</name>
    <dbReference type="NCBI Taxonomy" id="180498"/>
    <lineage>
        <taxon>Eukaryota</taxon>
        <taxon>Viridiplantae</taxon>
        <taxon>Streptophyta</taxon>
        <taxon>Embryophyta</taxon>
        <taxon>Tracheophyta</taxon>
        <taxon>Spermatophyta</taxon>
        <taxon>Magnoliopsida</taxon>
        <taxon>eudicotyledons</taxon>
        <taxon>Gunneridae</taxon>
        <taxon>Pentapetalae</taxon>
        <taxon>rosids</taxon>
        <taxon>fabids</taxon>
        <taxon>Malpighiales</taxon>
        <taxon>Euphorbiaceae</taxon>
        <taxon>Crotonoideae</taxon>
        <taxon>Jatropheae</taxon>
        <taxon>Jatropha</taxon>
    </lineage>
</organism>
<feature type="compositionally biased region" description="Basic and acidic residues" evidence="1">
    <location>
        <begin position="257"/>
        <end position="275"/>
    </location>
</feature>
<protein>
    <recommendedName>
        <fullName evidence="5">Membrane protein of ER body-like protein</fullName>
    </recommendedName>
</protein>
<sequence>MRKEGGMSKLRNEGVGYFHCSCLYLTQCANAAETSTVQDPSIESLMESVPFLGRNHDKTKPKPNERLQDERSHAPPTNIAPLPGDNVVHPKLDCAEKEEAQIGGEVSPIDAFRDANADDKYLKKIEPNERLTILADSEENVKTEKSDIVEIITLQDPSTDSSVESVPLLGANHDKPKLEPNEIVQDERSHAPLSNIAPVPGKNVVYPKPDSAEKEEVEICGEGSSIDAIGDANTETSTVQDPSADPLMENIPLLGTNRDKTKPKPNEMLQDERAHSPLTNIAPLPGDSVAYAKPDSTEKEVEIGGEVSSPDAITNENTDSAEKEVEIGGQVSSTDAITNENTDSTEKEVEIGEANSTDAITDESTDDKYLENIEPDERLTIQADNKENVKTEKSDTAAIETGLPPSSSNVIVNVDEDTQTSLPSESRDDRKIEILKSIVYGGLIESITSLSVVTSAISADAATLNIVALALANLVGGLVMIAHHLRELRNEQSGGTSDQTNEGVDRYVESLGRRQNFIVHATVAVLSFIIFGLVPPVVYGFSFLKSDNKDYKLAAVAAASLLCITMLAIAKSYVRKPPKNYIKTVMYYAAAGFLASGVSYIAGEIIRKLIEKFGWFNSRVAITSIADASSGQPEWVSY</sequence>
<evidence type="ECO:0000256" key="1">
    <source>
        <dbReference type="SAM" id="MobiDB-lite"/>
    </source>
</evidence>
<feature type="compositionally biased region" description="Basic and acidic residues" evidence="1">
    <location>
        <begin position="54"/>
        <end position="73"/>
    </location>
</feature>
<feature type="transmembrane region" description="Helical" evidence="2">
    <location>
        <begin position="585"/>
        <end position="603"/>
    </location>
</feature>
<keyword evidence="2" id="KW-0472">Membrane</keyword>